<name>A0A917AZ15_HALAA</name>
<dbReference type="InterPro" id="IPR025916">
    <property type="entry name" value="YdjO"/>
</dbReference>
<reference evidence="1" key="2">
    <citation type="submission" date="2020-09" db="EMBL/GenBank/DDBJ databases">
        <authorList>
            <person name="Sun Q."/>
            <person name="Zhou Y."/>
        </authorList>
    </citation>
    <scope>NUCLEOTIDE SEQUENCE</scope>
    <source>
        <strain evidence="1">CGMCC 1.12153</strain>
    </source>
</reference>
<dbReference type="AlphaFoldDB" id="A0A917AZ15"/>
<dbReference type="Pfam" id="PF14169">
    <property type="entry name" value="YdjO"/>
    <property type="match status" value="1"/>
</dbReference>
<accession>A0A917AZ15</accession>
<keyword evidence="2" id="KW-1185">Reference proteome</keyword>
<protein>
    <recommendedName>
        <fullName evidence="3">Cold-shock protein</fullName>
    </recommendedName>
</protein>
<evidence type="ECO:0008006" key="3">
    <source>
        <dbReference type="Google" id="ProtNLM"/>
    </source>
</evidence>
<organism evidence="1 2">
    <name type="scientific">Halobacillus andaensis</name>
    <dbReference type="NCBI Taxonomy" id="1176239"/>
    <lineage>
        <taxon>Bacteria</taxon>
        <taxon>Bacillati</taxon>
        <taxon>Bacillota</taxon>
        <taxon>Bacilli</taxon>
        <taxon>Bacillales</taxon>
        <taxon>Bacillaceae</taxon>
        <taxon>Halobacillus</taxon>
    </lineage>
</organism>
<gene>
    <name evidence="1" type="ORF">GCM10010954_05630</name>
</gene>
<comment type="caution">
    <text evidence="1">The sequence shown here is derived from an EMBL/GenBank/DDBJ whole genome shotgun (WGS) entry which is preliminary data.</text>
</comment>
<reference evidence="1" key="1">
    <citation type="journal article" date="2014" name="Int. J. Syst. Evol. Microbiol.">
        <title>Complete genome sequence of Corynebacterium casei LMG S-19264T (=DSM 44701T), isolated from a smear-ripened cheese.</title>
        <authorList>
            <consortium name="US DOE Joint Genome Institute (JGI-PGF)"/>
            <person name="Walter F."/>
            <person name="Albersmeier A."/>
            <person name="Kalinowski J."/>
            <person name="Ruckert C."/>
        </authorList>
    </citation>
    <scope>NUCLEOTIDE SEQUENCE</scope>
    <source>
        <strain evidence="1">CGMCC 1.12153</strain>
    </source>
</reference>
<proteinExistence type="predicted"/>
<sequence>MAFGKKNQDEIVEEETKIWVCTSEDCNCWMRDNFRTEEKAICPMCSSEMKEESKVLQVVNNNSLYYKEK</sequence>
<dbReference type="EMBL" id="BMEL01000001">
    <property type="protein sequence ID" value="GGF10000.1"/>
    <property type="molecule type" value="Genomic_DNA"/>
</dbReference>
<evidence type="ECO:0000313" key="2">
    <source>
        <dbReference type="Proteomes" id="UP000660110"/>
    </source>
</evidence>
<dbReference type="RefSeq" id="WP_188375938.1">
    <property type="nucleotide sequence ID" value="NZ_BMEL01000001.1"/>
</dbReference>
<dbReference type="Proteomes" id="UP000660110">
    <property type="component" value="Unassembled WGS sequence"/>
</dbReference>
<evidence type="ECO:0000313" key="1">
    <source>
        <dbReference type="EMBL" id="GGF10000.1"/>
    </source>
</evidence>